<dbReference type="GO" id="GO:0016779">
    <property type="term" value="F:nucleotidyltransferase activity"/>
    <property type="evidence" value="ECO:0007669"/>
    <property type="project" value="UniProtKB-KW"/>
</dbReference>
<gene>
    <name evidence="11" type="ORF">KIK155_LOCUS13472</name>
    <name evidence="12" type="ORF">TOA249_LOCUS9370</name>
</gene>
<proteinExistence type="inferred from homology"/>
<protein>
    <recommendedName>
        <fullName evidence="9">NAD(P)(+)--arginine ADP-ribosyltransferase</fullName>
        <ecNumber evidence="9">2.4.2.31</ecNumber>
    </recommendedName>
    <alternativeName>
        <fullName evidence="9">Mono(ADP-ribosyl)transferase</fullName>
    </alternativeName>
</protein>
<dbReference type="AlphaFoldDB" id="A0A821ALD5"/>
<dbReference type="EMBL" id="CAJOBS010000463">
    <property type="protein sequence ID" value="CAF4582701.1"/>
    <property type="molecule type" value="Genomic_DNA"/>
</dbReference>
<accession>A0A821ALD5</accession>
<dbReference type="PANTHER" id="PTHR45641:SF19">
    <property type="entry name" value="NEPHROCYSTIN-3"/>
    <property type="match status" value="1"/>
</dbReference>
<keyword evidence="4" id="KW-0548">Nucleotidyltransferase</keyword>
<evidence type="ECO:0000256" key="3">
    <source>
        <dbReference type="ARBA" id="ARBA00022679"/>
    </source>
</evidence>
<feature type="coiled-coil region" evidence="10">
    <location>
        <begin position="50"/>
        <end position="87"/>
    </location>
</feature>
<dbReference type="Proteomes" id="UP000663865">
    <property type="component" value="Unassembled WGS sequence"/>
</dbReference>
<dbReference type="EMBL" id="CAJNYV010002267">
    <property type="protein sequence ID" value="CAF3466269.1"/>
    <property type="molecule type" value="Genomic_DNA"/>
</dbReference>
<dbReference type="SUPFAM" id="SSF56399">
    <property type="entry name" value="ADP-ribosylation"/>
    <property type="match status" value="1"/>
</dbReference>
<dbReference type="PROSITE" id="PS50005">
    <property type="entry name" value="TPR"/>
    <property type="match status" value="1"/>
</dbReference>
<evidence type="ECO:0000313" key="12">
    <source>
        <dbReference type="EMBL" id="CAF4582701.1"/>
    </source>
</evidence>
<keyword evidence="2 9" id="KW-0328">Glycosyltransferase</keyword>
<evidence type="ECO:0000313" key="11">
    <source>
        <dbReference type="EMBL" id="CAF3466269.1"/>
    </source>
</evidence>
<dbReference type="PANTHER" id="PTHR45641">
    <property type="entry name" value="TETRATRICOPEPTIDE REPEAT PROTEIN (AFU_ORTHOLOGUE AFUA_6G03870)"/>
    <property type="match status" value="1"/>
</dbReference>
<feature type="repeat" description="TPR" evidence="8">
    <location>
        <begin position="311"/>
        <end position="344"/>
    </location>
</feature>
<evidence type="ECO:0000256" key="4">
    <source>
        <dbReference type="ARBA" id="ARBA00022695"/>
    </source>
</evidence>
<keyword evidence="3 9" id="KW-0808">Transferase</keyword>
<evidence type="ECO:0000256" key="5">
    <source>
        <dbReference type="ARBA" id="ARBA00022737"/>
    </source>
</evidence>
<name>A0A821ALD5_9BILA</name>
<dbReference type="PROSITE" id="PS51996">
    <property type="entry name" value="TR_MART"/>
    <property type="match status" value="1"/>
</dbReference>
<evidence type="ECO:0000256" key="1">
    <source>
        <dbReference type="ARBA" id="ARBA00009558"/>
    </source>
</evidence>
<dbReference type="SMART" id="SM00028">
    <property type="entry name" value="TPR"/>
    <property type="match status" value="5"/>
</dbReference>
<keyword evidence="5" id="KW-0677">Repeat</keyword>
<dbReference type="Gene3D" id="3.90.176.10">
    <property type="entry name" value="Toxin ADP-ribosyltransferase, Chain A, domain 1"/>
    <property type="match status" value="1"/>
</dbReference>
<comment type="caution">
    <text evidence="12">The sequence shown here is derived from an EMBL/GenBank/DDBJ whole genome shotgun (WGS) entry which is preliminary data.</text>
</comment>
<organism evidence="12 13">
    <name type="scientific">Rotaria socialis</name>
    <dbReference type="NCBI Taxonomy" id="392032"/>
    <lineage>
        <taxon>Eukaryota</taxon>
        <taxon>Metazoa</taxon>
        <taxon>Spiralia</taxon>
        <taxon>Gnathifera</taxon>
        <taxon>Rotifera</taxon>
        <taxon>Eurotatoria</taxon>
        <taxon>Bdelloidea</taxon>
        <taxon>Philodinida</taxon>
        <taxon>Philodinidae</taxon>
        <taxon>Rotaria</taxon>
    </lineage>
</organism>
<dbReference type="InterPro" id="IPR019734">
    <property type="entry name" value="TPR_rpt"/>
</dbReference>
<reference evidence="12" key="1">
    <citation type="submission" date="2021-02" db="EMBL/GenBank/DDBJ databases">
        <authorList>
            <person name="Nowell W R."/>
        </authorList>
    </citation>
    <scope>NUCLEOTIDE SEQUENCE</scope>
</reference>
<dbReference type="EC" id="2.4.2.31" evidence="9"/>
<dbReference type="GO" id="GO:0106274">
    <property type="term" value="F:NAD+-protein-arginine ADP-ribosyltransferase activity"/>
    <property type="evidence" value="ECO:0007669"/>
    <property type="project" value="UniProtKB-EC"/>
</dbReference>
<evidence type="ECO:0000313" key="13">
    <source>
        <dbReference type="Proteomes" id="UP000663838"/>
    </source>
</evidence>
<sequence length="700" mass="80359">MDNHDTSILLETLGLGSRFSTNCKRNNNQEVMFMYCHLLKDILTHMSYTNKDLNDMIEFLKNEYKDNEEQIKKINKLENEYLSKEALWWYTTEPFIYRTLNNALRTYDIDKLYAMRIFIRDLNKKIMEIHMDARKTAVLKLYRGQRIPRVDFEKIKTNVGGLLSINNFLSTSSNSTAAAMYSGCISNNNEHVSVMFEITADPIKSPSAAYANIQQYSNQHDEEEFLFTMGSVFRIETITECDVDCCWHISLVLTGNHDEELMDLYNYMQSNMQQPDLAYLAHLFLSMGAFEKSIEIYKKVLATPNNILCTSGLYQDLGCAYAALGNYEQALKNIELALSCERQLNLMSTNRWNMYYVEGMAAYIQGKLTLCQEKLQAALNILLDCKSEGYEEPLVMVNLTIGCIFFYSGLSFEGFPYIEKAYDTARKHLPSTHPMIGQCLQLMASFKFLESSVDEALELQKNAVGLLEHALPPTHVINAICQSTYSLLSSDSSISSTSLIPAQCLERLLSIVQKQQSGSNCTPIELHSQIRVYLTQNKTEEAISKARELLRIQIASLPPKHIDIAGTHYILGICFQKSDLSEALQNYYKACEIFDGYPNKAERWLLLILPRITKMLIARRDKEGALTAYKKWETVEQKCLQFPESLSSEWDHIHKYVANSYHEMGLLNAQNKQYCLALLNLNESLKIQKKLLYPIFRVRL</sequence>
<evidence type="ECO:0000256" key="10">
    <source>
        <dbReference type="SAM" id="Coils"/>
    </source>
</evidence>
<dbReference type="SUPFAM" id="SSF48452">
    <property type="entry name" value="TPR-like"/>
    <property type="match status" value="2"/>
</dbReference>
<keyword evidence="10" id="KW-0175">Coiled coil</keyword>
<comment type="similarity">
    <text evidence="1 9">Belongs to the Arg-specific ADP-ribosyltransferase family.</text>
</comment>
<evidence type="ECO:0000256" key="2">
    <source>
        <dbReference type="ARBA" id="ARBA00022676"/>
    </source>
</evidence>
<evidence type="ECO:0000256" key="8">
    <source>
        <dbReference type="PROSITE-ProRule" id="PRU00339"/>
    </source>
</evidence>
<evidence type="ECO:0000256" key="7">
    <source>
        <dbReference type="ARBA" id="ARBA00047597"/>
    </source>
</evidence>
<dbReference type="InterPro" id="IPR011990">
    <property type="entry name" value="TPR-like_helical_dom_sf"/>
</dbReference>
<keyword evidence="9" id="KW-0520">NAD</keyword>
<evidence type="ECO:0000256" key="9">
    <source>
        <dbReference type="RuleBase" id="RU361228"/>
    </source>
</evidence>
<evidence type="ECO:0000256" key="6">
    <source>
        <dbReference type="ARBA" id="ARBA00022803"/>
    </source>
</evidence>
<keyword evidence="6 8" id="KW-0802">TPR repeat</keyword>
<comment type="catalytic activity">
    <reaction evidence="7 9">
        <text>L-arginyl-[protein] + NAD(+) = N(omega)-(ADP-D-ribosyl)-L-arginyl-[protein] + nicotinamide + H(+)</text>
        <dbReference type="Rhea" id="RHEA:19149"/>
        <dbReference type="Rhea" id="RHEA-COMP:10532"/>
        <dbReference type="Rhea" id="RHEA-COMP:15087"/>
        <dbReference type="ChEBI" id="CHEBI:15378"/>
        <dbReference type="ChEBI" id="CHEBI:17154"/>
        <dbReference type="ChEBI" id="CHEBI:29965"/>
        <dbReference type="ChEBI" id="CHEBI:57540"/>
        <dbReference type="ChEBI" id="CHEBI:142554"/>
        <dbReference type="EC" id="2.4.2.31"/>
    </reaction>
</comment>
<dbReference type="Gene3D" id="1.25.40.10">
    <property type="entry name" value="Tetratricopeptide repeat domain"/>
    <property type="match status" value="3"/>
</dbReference>
<dbReference type="Proteomes" id="UP000663838">
    <property type="component" value="Unassembled WGS sequence"/>
</dbReference>
<keyword evidence="9" id="KW-0521">NADP</keyword>
<dbReference type="InterPro" id="IPR000768">
    <property type="entry name" value="ART"/>
</dbReference>
<dbReference type="Pfam" id="PF01129">
    <property type="entry name" value="ART"/>
    <property type="match status" value="1"/>
</dbReference>